<accession>A0AAE3GS01</accession>
<proteinExistence type="predicted"/>
<dbReference type="Proteomes" id="UP001204953">
    <property type="component" value="Unassembled WGS sequence"/>
</dbReference>
<dbReference type="EMBL" id="JAMZMM010000102">
    <property type="protein sequence ID" value="MCP2729249.1"/>
    <property type="molecule type" value="Genomic_DNA"/>
</dbReference>
<evidence type="ECO:0000313" key="1">
    <source>
        <dbReference type="EMBL" id="MCP2729249.1"/>
    </source>
</evidence>
<sequence length="50" mass="5581">MSEVRQKPGLYNSQVSRRQPQAGCLLYGEIQLGITIQQLLALARFCLSSD</sequence>
<dbReference type="AlphaFoldDB" id="A0AAE3GS01"/>
<protein>
    <submittedName>
        <fullName evidence="1">Uncharacterized protein</fullName>
    </submittedName>
</protein>
<keyword evidence="2" id="KW-1185">Reference proteome</keyword>
<gene>
    <name evidence="1" type="ORF">NJ959_12360</name>
</gene>
<evidence type="ECO:0000313" key="2">
    <source>
        <dbReference type="Proteomes" id="UP001204953"/>
    </source>
</evidence>
<organism evidence="1 2">
    <name type="scientific">Limnofasciculus baicalensis BBK-W-15</name>
    <dbReference type="NCBI Taxonomy" id="2699891"/>
    <lineage>
        <taxon>Bacteria</taxon>
        <taxon>Bacillati</taxon>
        <taxon>Cyanobacteriota</taxon>
        <taxon>Cyanophyceae</taxon>
        <taxon>Coleofasciculales</taxon>
        <taxon>Coleofasciculaceae</taxon>
        <taxon>Limnofasciculus</taxon>
        <taxon>Limnofasciculus baicalensis</taxon>
    </lineage>
</organism>
<comment type="caution">
    <text evidence="1">The sequence shown here is derived from an EMBL/GenBank/DDBJ whole genome shotgun (WGS) entry which is preliminary data.</text>
</comment>
<name>A0AAE3GS01_9CYAN</name>
<reference evidence="1" key="1">
    <citation type="submission" date="2022-06" db="EMBL/GenBank/DDBJ databases">
        <title>New cyanobacteria of genus Symplocastrum in benthos of Lake Baikal.</title>
        <authorList>
            <person name="Sorokovikova E."/>
            <person name="Tikhonova I."/>
            <person name="Krasnopeev A."/>
            <person name="Evseev P."/>
            <person name="Gladkikh A."/>
            <person name="Belykh O."/>
        </authorList>
    </citation>
    <scope>NUCLEOTIDE SEQUENCE</scope>
    <source>
        <strain evidence="1">BBK-W-15</strain>
    </source>
</reference>